<dbReference type="SUPFAM" id="SSF53098">
    <property type="entry name" value="Ribonuclease H-like"/>
    <property type="match status" value="2"/>
</dbReference>
<dbReference type="AlphaFoldDB" id="A0A2N9HLB1"/>
<gene>
    <name evidence="3" type="ORF">FSB_LOCUS40405</name>
</gene>
<dbReference type="Pfam" id="PF00078">
    <property type="entry name" value="RVT_1"/>
    <property type="match status" value="1"/>
</dbReference>
<dbReference type="SUPFAM" id="SSF56672">
    <property type="entry name" value="DNA/RNA polymerases"/>
    <property type="match status" value="1"/>
</dbReference>
<dbReference type="Gene3D" id="3.30.420.10">
    <property type="entry name" value="Ribonuclease H-like superfamily/Ribonuclease H"/>
    <property type="match status" value="2"/>
</dbReference>
<dbReference type="PROSITE" id="PS50994">
    <property type="entry name" value="INTEGRASE"/>
    <property type="match status" value="1"/>
</dbReference>
<feature type="compositionally biased region" description="Polar residues" evidence="1">
    <location>
        <begin position="1"/>
        <end position="10"/>
    </location>
</feature>
<dbReference type="InterPro" id="IPR036397">
    <property type="entry name" value="RNaseH_sf"/>
</dbReference>
<dbReference type="InterPro" id="IPR001584">
    <property type="entry name" value="Integrase_cat-core"/>
</dbReference>
<dbReference type="PANTHER" id="PTHR48475">
    <property type="entry name" value="RIBONUCLEASE H"/>
    <property type="match status" value="1"/>
</dbReference>
<protein>
    <recommendedName>
        <fullName evidence="2">Integrase catalytic domain-containing protein</fullName>
    </recommendedName>
</protein>
<dbReference type="InterPro" id="IPR005162">
    <property type="entry name" value="Retrotrans_gag_dom"/>
</dbReference>
<dbReference type="InterPro" id="IPR041577">
    <property type="entry name" value="RT_RNaseH_2"/>
</dbReference>
<dbReference type="Gene3D" id="3.10.10.10">
    <property type="entry name" value="HIV Type 1 Reverse Transcriptase, subunit A, domain 1"/>
    <property type="match status" value="1"/>
</dbReference>
<feature type="compositionally biased region" description="Basic and acidic residues" evidence="1">
    <location>
        <begin position="52"/>
        <end position="74"/>
    </location>
</feature>
<dbReference type="EMBL" id="OIVN01003625">
    <property type="protein sequence ID" value="SPD12523.1"/>
    <property type="molecule type" value="Genomic_DNA"/>
</dbReference>
<evidence type="ECO:0000256" key="1">
    <source>
        <dbReference type="SAM" id="MobiDB-lite"/>
    </source>
</evidence>
<accession>A0A2N9HLB1</accession>
<dbReference type="InterPro" id="IPR043128">
    <property type="entry name" value="Rev_trsase/Diguanyl_cyclase"/>
</dbReference>
<dbReference type="Gene3D" id="3.30.70.270">
    <property type="match status" value="1"/>
</dbReference>
<evidence type="ECO:0000259" key="2">
    <source>
        <dbReference type="PROSITE" id="PS50994"/>
    </source>
</evidence>
<organism evidence="3">
    <name type="scientific">Fagus sylvatica</name>
    <name type="common">Beechnut</name>
    <dbReference type="NCBI Taxonomy" id="28930"/>
    <lineage>
        <taxon>Eukaryota</taxon>
        <taxon>Viridiplantae</taxon>
        <taxon>Streptophyta</taxon>
        <taxon>Embryophyta</taxon>
        <taxon>Tracheophyta</taxon>
        <taxon>Spermatophyta</taxon>
        <taxon>Magnoliopsida</taxon>
        <taxon>eudicotyledons</taxon>
        <taxon>Gunneridae</taxon>
        <taxon>Pentapetalae</taxon>
        <taxon>rosids</taxon>
        <taxon>fabids</taxon>
        <taxon>Fagales</taxon>
        <taxon>Fagaceae</taxon>
        <taxon>Fagus</taxon>
    </lineage>
</organism>
<dbReference type="GO" id="GO:0003676">
    <property type="term" value="F:nucleic acid binding"/>
    <property type="evidence" value="ECO:0007669"/>
    <property type="project" value="InterPro"/>
</dbReference>
<dbReference type="GO" id="GO:0015074">
    <property type="term" value="P:DNA integration"/>
    <property type="evidence" value="ECO:0007669"/>
    <property type="project" value="InterPro"/>
</dbReference>
<dbReference type="Pfam" id="PF17919">
    <property type="entry name" value="RT_RNaseH_2"/>
    <property type="match status" value="1"/>
</dbReference>
<evidence type="ECO:0000313" key="3">
    <source>
        <dbReference type="EMBL" id="SPD12523.1"/>
    </source>
</evidence>
<feature type="compositionally biased region" description="Low complexity" evidence="1">
    <location>
        <begin position="19"/>
        <end position="33"/>
    </location>
</feature>
<feature type="region of interest" description="Disordered" evidence="1">
    <location>
        <begin position="317"/>
        <end position="347"/>
    </location>
</feature>
<dbReference type="InterPro" id="IPR012337">
    <property type="entry name" value="RNaseH-like_sf"/>
</dbReference>
<feature type="compositionally biased region" description="Polar residues" evidence="1">
    <location>
        <begin position="324"/>
        <end position="345"/>
    </location>
</feature>
<reference evidence="3" key="1">
    <citation type="submission" date="2018-02" db="EMBL/GenBank/DDBJ databases">
        <authorList>
            <person name="Cohen D.B."/>
            <person name="Kent A.D."/>
        </authorList>
    </citation>
    <scope>NUCLEOTIDE SEQUENCE</scope>
</reference>
<dbReference type="InterPro" id="IPR000477">
    <property type="entry name" value="RT_dom"/>
</dbReference>
<dbReference type="InterPro" id="IPR043502">
    <property type="entry name" value="DNA/RNA_pol_sf"/>
</dbReference>
<name>A0A2N9HLB1_FAGSY</name>
<dbReference type="Pfam" id="PF03732">
    <property type="entry name" value="Retrotrans_gag"/>
    <property type="match status" value="1"/>
</dbReference>
<sequence length="1078" mass="122377">MSGAPSSSRHPQLVVRLPSRSSTREASSGSSYRPSRGDTQVRASVATSSQRTDPREDSDRRISHWVAHTDHGTRGEGSGNLSKRTIASWIQMAEEFVACFITNCRRTREMDAFLTLKLEDGESIKDYATRFWETYNDIDNCSEDVAVRTFKSGLPLGTGLRQSLTKRPATTLRKLMDRIEQFIRVEEDGGNTASKQTATQPKIMISKPPTQTNNSAKVFQASSNFVALSFQAFQTVFKEPIYRIMNKIKGKPYFVWPPKLLGDPASRDPKLQCSYHRDKGHLTKNCHMLKTHLEQLALARHLDQYINVNLFAKRDPNAADRRSNNPARPSYEGSQDQSISFSNNEPMDVQLPHNDPFVVTLRIGNFDVRRVRIDQGSFAERLATQDEGNSVHFPPKAQGFIPEEEEVGPENAPEKVFFDTSNPELYFSIGSKLSFCDRENMIQTLIENRDVFAWSVYEAPGKRRKLAPERASIVMKEVSWLLAVGAILEIQYPSWLSNTVVVKKKNGKWRMCVDFTYLNQACPKDSFPLPRIDQLVDSVSRYDCMSFLDSFQSYHQIPMNSTDQDKNAFITPRGACCHKVMPFGLKNVGATYHRMVIQMFGHLIGQTVEVYIDDMLVKTDRCWPFFKLLGRKRQSLWDDECLAAFQGIKMYLSSAPCLSIPTPGEPLFFYLAVSDHAVNAILVREDRQEQKPIFFVSKVMDETELRYLPLEKATLALLQATKKLLHYFQASIVIGVQLGSFSIEYKPRTVIKGQVLADFLVEFQQDRNAPAPSIPLETQFNSSCGKWELFVDGASNCKGSGDGIVLVFSEGLVLEQAVRLGFSASNNEAEYEALIVGFKSARRLDAEHLQVDALAYVRECDKCKKVAPRIHQPARELNPLSSPWPSAQWDLDIAEPLTNIRDIDAKRFLWKNVITWFGVPRAVISDNGTQFEGRLFTGFCSDLGIKNFFSSPAYPQLNEQAEVSNKVILDGIKKRLKDAKGRWIEKLSNVLWTHRTTKRRSTGEIPYALAYGVEAVIPLEIGLSTIRTTDFDVQINEDSLRKDLYLLEERRDMTIIRLASYQQQIKREHDKNIQARVF</sequence>
<feature type="region of interest" description="Disordered" evidence="1">
    <location>
        <begin position="1"/>
        <end position="80"/>
    </location>
</feature>
<dbReference type="CDD" id="cd01647">
    <property type="entry name" value="RT_LTR"/>
    <property type="match status" value="1"/>
</dbReference>
<feature type="compositionally biased region" description="Polar residues" evidence="1">
    <location>
        <begin position="37"/>
        <end position="51"/>
    </location>
</feature>
<dbReference type="PANTHER" id="PTHR48475:SF1">
    <property type="entry name" value="RNASE H TYPE-1 DOMAIN-CONTAINING PROTEIN"/>
    <property type="match status" value="1"/>
</dbReference>
<feature type="domain" description="Integrase catalytic" evidence="2">
    <location>
        <begin position="918"/>
        <end position="1014"/>
    </location>
</feature>
<proteinExistence type="predicted"/>